<accession>A0A0D5ZCR4</accession>
<evidence type="ECO:0000313" key="2">
    <source>
        <dbReference type="Proteomes" id="UP000006868"/>
    </source>
</evidence>
<organism evidence="1 2">
    <name type="scientific">Paenibacillus polymyxa (strain SC2)</name>
    <name type="common">Bacillus polymyxa</name>
    <dbReference type="NCBI Taxonomy" id="886882"/>
    <lineage>
        <taxon>Bacteria</taxon>
        <taxon>Bacillati</taxon>
        <taxon>Bacillota</taxon>
        <taxon>Bacilli</taxon>
        <taxon>Bacillales</taxon>
        <taxon>Paenibacillaceae</taxon>
        <taxon>Paenibacillus</taxon>
    </lineage>
</organism>
<sequence length="80" mass="8977">MHTDLKRIVESITISDEVTIVCDFAPGDEVKVKYGRCQDNHRAVGVIQKVEGIIATIAWKEGIVRGKEWTIDALELVKKI</sequence>
<dbReference type="KEGG" id="ppm:PPSC2_26385"/>
<geneLocation type="plasmid" evidence="1 2">
    <name>pSC2</name>
</geneLocation>
<gene>
    <name evidence="1" type="ORF">PPSC2_26385</name>
</gene>
<dbReference type="RefSeq" id="WP_043886210.1">
    <property type="nucleotide sequence ID" value="NC_014628.2"/>
</dbReference>
<name>A0A0D5ZCR4_PAEPS</name>
<proteinExistence type="predicted"/>
<dbReference type="AlphaFoldDB" id="A0A0D5ZCR4"/>
<reference evidence="1 2" key="1">
    <citation type="journal article" date="2011" name="J. Bacteriol.">
        <title>Complete genome sequence of Paenibacillus polymyxa SC2, a strain of plant growth-promoting Rhizobacterium with broad-spectrum antimicrobial activity.</title>
        <authorList>
            <person name="Ma M."/>
            <person name="Wang C."/>
            <person name="Ding Y."/>
            <person name="Li L."/>
            <person name="Shen D."/>
            <person name="Jiang X."/>
            <person name="Guan D."/>
            <person name="Cao F."/>
            <person name="Chen H."/>
            <person name="Feng R."/>
            <person name="Wang X."/>
            <person name="Ge Y."/>
            <person name="Yao L."/>
            <person name="Bing X."/>
            <person name="Yang X."/>
            <person name="Li J."/>
            <person name="Du B."/>
        </authorList>
    </citation>
    <scope>NUCLEOTIDE SEQUENCE [LARGE SCALE GENOMIC DNA]</scope>
    <source>
        <strain evidence="1 2">SC2</strain>
        <plasmid evidence="2">pSC2</plasmid>
    </source>
</reference>
<protein>
    <submittedName>
        <fullName evidence="1">Uncharacterized protein</fullName>
    </submittedName>
</protein>
<keyword evidence="1" id="KW-0614">Plasmid</keyword>
<dbReference type="Proteomes" id="UP000006868">
    <property type="component" value="Plasmid pSC2"/>
</dbReference>
<dbReference type="HOGENOM" id="CLU_2586437_0_0_9"/>
<evidence type="ECO:0000313" key="1">
    <source>
        <dbReference type="EMBL" id="AKA44351.1"/>
    </source>
</evidence>
<dbReference type="PATRIC" id="fig|886882.15.peg.5561"/>
<dbReference type="EMBL" id="CP002214">
    <property type="protein sequence ID" value="AKA44351.1"/>
    <property type="molecule type" value="Genomic_DNA"/>
</dbReference>